<feature type="transmembrane region" description="Helical" evidence="5">
    <location>
        <begin position="1206"/>
        <end position="1232"/>
    </location>
</feature>
<reference evidence="7 8" key="1">
    <citation type="submission" date="2015-01" db="EMBL/GenBank/DDBJ databases">
        <title>The Genome Sequence of Exophiala oligosperma CBS72588.</title>
        <authorList>
            <consortium name="The Broad Institute Genomics Platform"/>
            <person name="Cuomo C."/>
            <person name="de Hoog S."/>
            <person name="Gorbushina A."/>
            <person name="Stielow B."/>
            <person name="Teixiera M."/>
            <person name="Abouelleil A."/>
            <person name="Chapman S.B."/>
            <person name="Priest M."/>
            <person name="Young S.K."/>
            <person name="Wortman J."/>
            <person name="Nusbaum C."/>
            <person name="Birren B."/>
        </authorList>
    </citation>
    <scope>NUCLEOTIDE SEQUENCE [LARGE SCALE GENOMIC DNA]</scope>
    <source>
        <strain evidence="7 8">CBS 72588</strain>
    </source>
</reference>
<dbReference type="Gene3D" id="3.30.300.30">
    <property type="match status" value="1"/>
</dbReference>
<feature type="region of interest" description="Disordered" evidence="4">
    <location>
        <begin position="554"/>
        <end position="573"/>
    </location>
</feature>
<dbReference type="GO" id="GO:0031177">
    <property type="term" value="F:phosphopantetheine binding"/>
    <property type="evidence" value="ECO:0007669"/>
    <property type="project" value="TreeGrafter"/>
</dbReference>
<evidence type="ECO:0000259" key="6">
    <source>
        <dbReference type="PROSITE" id="PS50075"/>
    </source>
</evidence>
<gene>
    <name evidence="7" type="ORF">PV06_02115</name>
</gene>
<feature type="transmembrane region" description="Helical" evidence="5">
    <location>
        <begin position="771"/>
        <end position="791"/>
    </location>
</feature>
<dbReference type="Proteomes" id="UP000053342">
    <property type="component" value="Unassembled WGS sequence"/>
</dbReference>
<accession>A0A0D2DTJ6</accession>
<sequence>MAIAQSLHRQEYILRPDRDASESFSIAGVCTLPALLHRQAEHRGNATLFSFRSAPESPLTTLSYVEAYSRSCNLGRRLFHHLPPSKTTNPVVGIWLERSIELHLATLATTISGAAWLPFDADAPVERVAACLQDSNAAILLCDQAHHEAACSAAEGLPGCKVITFEQLSNQEIHKPESRNDGCRPPQPQDTAYMIYTSGSSGTPKGIAISHHAALMFCLSERSILETGSDDIVWQGFSAAFDMFIEETWVSIAGGAHLAIGNRIECQDVPGLGGANGIWAQRGVTVVNVVPTLINIMTSLDEECPLPPFVRLLNFGGEACPEALVNRLWSSNLRILNTYGPSETTVTATFKELFPGQTVTIGKPLPGYHALLLPVLDELPTTWKPLEIKEGVEGELAIGGQCLGKGYIGRPALTQEKFISHPLASYTGERLYRTGDRVRLDHNLDIIFLGRIDAQVKHRGFRIELGEIEHAIAGHSGVQTVGVILSSSTNRLEAYIVEKDGGDVELGDVRSHLRPLPAYMQPEAYFFISASELPRLPSGKINMRALQEISSLQASKCDDSSEENEKDAASDSLTLNHDPDLDFFLKTLAKVFPQSTNITENVDLFSDLGCHSLLAASLVSKLRKESPTGSIFKDLGLQGVYLNRTAESIVASLRGRSSDEKPEATLEVKELWSNESPTTDSWPVSRRRYILCSIAQIPALVLLFAIQSVSLIGPYLMFYALLRIYDIRTAIVGSYFTFVVIPVVRALFAVVGKWVVLGRARPGEYPLYGLYYYRWWLVGHFIKLIDMVTIAETPMLPTILRCLGARIGKGCHMGILYTGPAMDLVSIGDDVCLNKDMIISTSWIERGRLILEEVQIRSQTHLGSHTVIEGGAIIGEGAEVGPLSMVPRGSYIPTGQRWAGSPARFQENVEEIGAMKANRPGSMRVACMTLAVVMSSGFVLPIMFFGPQIPSMMLFDYLNIPNVGWWTQTTIVIVPAAIIYLFLTYFQLLVMRWLVLGKVTERSFRTTSVYWYRKWLIDRLMDMSLMILHPVYATLYVVPFLRSLGVKIGRRAEVSTARGINYELTEIGDESFVADHVLMGNETVRNHTVTLKKTVLQNRAFVGNAALVHQGSVMASNTLIGVLSTSPSTPLKEGESCFGSPPILMPTRQRAQMNHDEHLLFHPRPGQIAVRLFIEGSRILLPRLVITGALGYSTLIIGHIYDHLGIVASVFMMPVVYFFVFGLPSFFTTLIFKLILIGTYRCAEWPLWSVDVWKSEFVTSTYETLAVPFLVEMLTGTPYLAFFLRLLGVQVGSRATLLSHDITEFDMVKIGDEAVLNMHAAPQTHLFEDRVMKVGRVDVEAEGCCMPYSICLPNSHVGEGAQLGSLSLLMKGEAVPAHETWEGAPIAPARRRS</sequence>
<keyword evidence="5" id="KW-0812">Transmembrane</keyword>
<dbReference type="PROSITE" id="PS00455">
    <property type="entry name" value="AMP_BINDING"/>
    <property type="match status" value="1"/>
</dbReference>
<dbReference type="PROSITE" id="PS50075">
    <property type="entry name" value="CARRIER"/>
    <property type="match status" value="1"/>
</dbReference>
<keyword evidence="8" id="KW-1185">Reference proteome</keyword>
<evidence type="ECO:0000256" key="1">
    <source>
        <dbReference type="ARBA" id="ARBA00022450"/>
    </source>
</evidence>
<dbReference type="InterPro" id="IPR042099">
    <property type="entry name" value="ANL_N_sf"/>
</dbReference>
<dbReference type="OrthoDB" id="416786at2759"/>
<keyword evidence="2" id="KW-0597">Phosphoprotein</keyword>
<feature type="transmembrane region" description="Helical" evidence="5">
    <location>
        <begin position="729"/>
        <end position="751"/>
    </location>
</feature>
<dbReference type="InterPro" id="IPR009081">
    <property type="entry name" value="PP-bd_ACP"/>
</dbReference>
<evidence type="ECO:0000256" key="3">
    <source>
        <dbReference type="ARBA" id="ARBA00022598"/>
    </source>
</evidence>
<feature type="domain" description="Carrier" evidence="6">
    <location>
        <begin position="575"/>
        <end position="657"/>
    </location>
</feature>
<dbReference type="RefSeq" id="XP_016266659.1">
    <property type="nucleotide sequence ID" value="XM_016402762.1"/>
</dbReference>
<protein>
    <recommendedName>
        <fullName evidence="6">Carrier domain-containing protein</fullName>
    </recommendedName>
</protein>
<evidence type="ECO:0000256" key="4">
    <source>
        <dbReference type="SAM" id="MobiDB-lite"/>
    </source>
</evidence>
<keyword evidence="5" id="KW-1133">Transmembrane helix</keyword>
<keyword evidence="5" id="KW-0472">Membrane</keyword>
<evidence type="ECO:0000256" key="2">
    <source>
        <dbReference type="ARBA" id="ARBA00022553"/>
    </source>
</evidence>
<dbReference type="SUPFAM" id="SSF51161">
    <property type="entry name" value="Trimeric LpxA-like enzymes"/>
    <property type="match status" value="3"/>
</dbReference>
<keyword evidence="1" id="KW-0596">Phosphopantetheine</keyword>
<dbReference type="GO" id="GO:0043041">
    <property type="term" value="P:amino acid activation for nonribosomal peptide biosynthetic process"/>
    <property type="evidence" value="ECO:0007669"/>
    <property type="project" value="TreeGrafter"/>
</dbReference>
<feature type="transmembrane region" description="Helical" evidence="5">
    <location>
        <begin position="1180"/>
        <end position="1200"/>
    </location>
</feature>
<dbReference type="EMBL" id="KN847333">
    <property type="protein sequence ID" value="KIW46443.1"/>
    <property type="molecule type" value="Genomic_DNA"/>
</dbReference>
<organism evidence="7 8">
    <name type="scientific">Exophiala oligosperma</name>
    <dbReference type="NCBI Taxonomy" id="215243"/>
    <lineage>
        <taxon>Eukaryota</taxon>
        <taxon>Fungi</taxon>
        <taxon>Dikarya</taxon>
        <taxon>Ascomycota</taxon>
        <taxon>Pezizomycotina</taxon>
        <taxon>Eurotiomycetes</taxon>
        <taxon>Chaetothyriomycetidae</taxon>
        <taxon>Chaetothyriales</taxon>
        <taxon>Herpotrichiellaceae</taxon>
        <taxon>Exophiala</taxon>
    </lineage>
</organism>
<dbReference type="InterPro" id="IPR011004">
    <property type="entry name" value="Trimer_LpxA-like_sf"/>
</dbReference>
<dbReference type="Gene3D" id="3.40.50.12780">
    <property type="entry name" value="N-terminal domain of ligase-like"/>
    <property type="match status" value="1"/>
</dbReference>
<dbReference type="GeneID" id="27354189"/>
<dbReference type="CDD" id="cd05930">
    <property type="entry name" value="A_NRPS"/>
    <property type="match status" value="1"/>
</dbReference>
<dbReference type="Gene3D" id="2.160.10.10">
    <property type="entry name" value="Hexapeptide repeat proteins"/>
    <property type="match status" value="2"/>
</dbReference>
<keyword evidence="3" id="KW-0436">Ligase</keyword>
<name>A0A0D2DTJ6_9EURO</name>
<dbReference type="GO" id="GO:0005737">
    <property type="term" value="C:cytoplasm"/>
    <property type="evidence" value="ECO:0007669"/>
    <property type="project" value="TreeGrafter"/>
</dbReference>
<feature type="transmembrane region" description="Helical" evidence="5">
    <location>
        <begin position="965"/>
        <end position="995"/>
    </location>
</feature>
<dbReference type="VEuPathDB" id="FungiDB:PV06_02115"/>
<dbReference type="InterPro" id="IPR045851">
    <property type="entry name" value="AMP-bd_C_sf"/>
</dbReference>
<evidence type="ECO:0000313" key="8">
    <source>
        <dbReference type="Proteomes" id="UP000053342"/>
    </source>
</evidence>
<feature type="transmembrane region" description="Helical" evidence="5">
    <location>
        <begin position="925"/>
        <end position="945"/>
    </location>
</feature>
<feature type="transmembrane region" description="Helical" evidence="5">
    <location>
        <begin position="697"/>
        <end position="722"/>
    </location>
</feature>
<dbReference type="GO" id="GO:0044550">
    <property type="term" value="P:secondary metabolite biosynthetic process"/>
    <property type="evidence" value="ECO:0007669"/>
    <property type="project" value="TreeGrafter"/>
</dbReference>
<dbReference type="NCBIfam" id="TIGR02353">
    <property type="entry name" value="NRPS_term_dom"/>
    <property type="match status" value="1"/>
</dbReference>
<dbReference type="SUPFAM" id="SSF56801">
    <property type="entry name" value="Acetyl-CoA synthetase-like"/>
    <property type="match status" value="1"/>
</dbReference>
<dbReference type="PANTHER" id="PTHR45527">
    <property type="entry name" value="NONRIBOSOMAL PEPTIDE SYNTHETASE"/>
    <property type="match status" value="1"/>
</dbReference>
<dbReference type="InterPro" id="IPR000873">
    <property type="entry name" value="AMP-dep_synth/lig_dom"/>
</dbReference>
<dbReference type="InterPro" id="IPR020845">
    <property type="entry name" value="AMP-binding_CS"/>
</dbReference>
<dbReference type="Pfam" id="PF00501">
    <property type="entry name" value="AMP-binding"/>
    <property type="match status" value="1"/>
</dbReference>
<dbReference type="InterPro" id="IPR012728">
    <property type="entry name" value="Pls/PosA_C"/>
</dbReference>
<evidence type="ECO:0000256" key="5">
    <source>
        <dbReference type="SAM" id="Phobius"/>
    </source>
</evidence>
<proteinExistence type="predicted"/>
<dbReference type="HOGENOM" id="CLU_002751_0_0_1"/>
<dbReference type="PANTHER" id="PTHR45527:SF1">
    <property type="entry name" value="FATTY ACID SYNTHASE"/>
    <property type="match status" value="1"/>
</dbReference>
<evidence type="ECO:0000313" key="7">
    <source>
        <dbReference type="EMBL" id="KIW46443.1"/>
    </source>
</evidence>
<dbReference type="STRING" id="215243.A0A0D2DTJ6"/>
<dbReference type="GO" id="GO:0016874">
    <property type="term" value="F:ligase activity"/>
    <property type="evidence" value="ECO:0007669"/>
    <property type="project" value="UniProtKB-KW"/>
</dbReference>